<evidence type="ECO:0000313" key="1">
    <source>
        <dbReference type="EMBL" id="TCL35264.1"/>
    </source>
</evidence>
<protein>
    <submittedName>
        <fullName evidence="1">Uncharacterized protein</fullName>
    </submittedName>
</protein>
<organism evidence="1 2">
    <name type="scientific">Anaerospora hongkongensis</name>
    <dbReference type="NCBI Taxonomy" id="244830"/>
    <lineage>
        <taxon>Bacteria</taxon>
        <taxon>Bacillati</taxon>
        <taxon>Bacillota</taxon>
        <taxon>Negativicutes</taxon>
        <taxon>Selenomonadales</taxon>
        <taxon>Sporomusaceae</taxon>
        <taxon>Anaerospora</taxon>
    </lineage>
</organism>
<dbReference type="EMBL" id="SLUI01000013">
    <property type="protein sequence ID" value="TCL35264.1"/>
    <property type="molecule type" value="Genomic_DNA"/>
</dbReference>
<accession>A0A4R1PTW3</accession>
<reference evidence="1 2" key="1">
    <citation type="submission" date="2019-03" db="EMBL/GenBank/DDBJ databases">
        <title>Genomic Encyclopedia of Type Strains, Phase IV (KMG-IV): sequencing the most valuable type-strain genomes for metagenomic binning, comparative biology and taxonomic classification.</title>
        <authorList>
            <person name="Goeker M."/>
        </authorList>
    </citation>
    <scope>NUCLEOTIDE SEQUENCE [LARGE SCALE GENOMIC DNA]</scope>
    <source>
        <strain evidence="1 2">DSM 15969</strain>
    </source>
</reference>
<proteinExistence type="predicted"/>
<gene>
    <name evidence="1" type="ORF">EV210_113107</name>
</gene>
<comment type="caution">
    <text evidence="1">The sequence shown here is derived from an EMBL/GenBank/DDBJ whole genome shotgun (WGS) entry which is preliminary data.</text>
</comment>
<dbReference type="Proteomes" id="UP000295063">
    <property type="component" value="Unassembled WGS sequence"/>
</dbReference>
<name>A0A4R1PTW3_9FIRM</name>
<dbReference type="AlphaFoldDB" id="A0A4R1PTW3"/>
<sequence length="65" mass="7374">MMVHAGAAKIEVSSREQIIELAMNDLNCGKLTKLIMSRHSMVSDDIRYAAFNWADFNIFLKLGEQ</sequence>
<dbReference type="RefSeq" id="WP_132082673.1">
    <property type="nucleotide sequence ID" value="NZ_DAIMLW010000291.1"/>
</dbReference>
<evidence type="ECO:0000313" key="2">
    <source>
        <dbReference type="Proteomes" id="UP000295063"/>
    </source>
</evidence>
<keyword evidence="2" id="KW-1185">Reference proteome</keyword>